<feature type="region of interest" description="Disordered" evidence="1">
    <location>
        <begin position="96"/>
        <end position="162"/>
    </location>
</feature>
<organism evidence="2 3">
    <name type="scientific">Eiseniibacteriota bacterium</name>
    <dbReference type="NCBI Taxonomy" id="2212470"/>
    <lineage>
        <taxon>Bacteria</taxon>
        <taxon>Candidatus Eiseniibacteriota</taxon>
    </lineage>
</organism>
<dbReference type="InterPro" id="IPR021482">
    <property type="entry name" value="DUF3135"/>
</dbReference>
<name>A0A956NDT3_UNCEI</name>
<dbReference type="AlphaFoldDB" id="A0A956NDT3"/>
<accession>A0A956NDT3</accession>
<proteinExistence type="predicted"/>
<dbReference type="Proteomes" id="UP000739538">
    <property type="component" value="Unassembled WGS sequence"/>
</dbReference>
<reference evidence="2" key="2">
    <citation type="journal article" date="2021" name="Microbiome">
        <title>Successional dynamics and alternative stable states in a saline activated sludge microbial community over 9 years.</title>
        <authorList>
            <person name="Wang Y."/>
            <person name="Ye J."/>
            <person name="Ju F."/>
            <person name="Liu L."/>
            <person name="Boyd J.A."/>
            <person name="Deng Y."/>
            <person name="Parks D.H."/>
            <person name="Jiang X."/>
            <person name="Yin X."/>
            <person name="Woodcroft B.J."/>
            <person name="Tyson G.W."/>
            <person name="Hugenholtz P."/>
            <person name="Polz M.F."/>
            <person name="Zhang T."/>
        </authorList>
    </citation>
    <scope>NUCLEOTIDE SEQUENCE</scope>
    <source>
        <strain evidence="2">HKST-UBA02</strain>
    </source>
</reference>
<protein>
    <submittedName>
        <fullName evidence="2">DUF3135 domain-containing protein</fullName>
    </submittedName>
</protein>
<gene>
    <name evidence="2" type="ORF">KDA27_09395</name>
</gene>
<dbReference type="Pfam" id="PF11333">
    <property type="entry name" value="DUF3135"/>
    <property type="match status" value="1"/>
</dbReference>
<evidence type="ECO:0000313" key="3">
    <source>
        <dbReference type="Proteomes" id="UP000739538"/>
    </source>
</evidence>
<sequence length="162" mass="18002">MAETPANFDFSAWVRLAQSDPDQFEASRLELIEAFLASVPEDRREQLRRFQWMIDRERERAKTPLGACVRLSEMMHERVHGDGGLREQLEGLTAAVRGEMRDDEPRAVAEILEFPNRGENGRGVGARSSESAKGERPDVEPPADGPSRDAPTGGDLDDDPTA</sequence>
<feature type="compositionally biased region" description="Basic and acidic residues" evidence="1">
    <location>
        <begin position="98"/>
        <end position="107"/>
    </location>
</feature>
<evidence type="ECO:0000313" key="2">
    <source>
        <dbReference type="EMBL" id="MCA9756003.1"/>
    </source>
</evidence>
<evidence type="ECO:0000256" key="1">
    <source>
        <dbReference type="SAM" id="MobiDB-lite"/>
    </source>
</evidence>
<comment type="caution">
    <text evidence="2">The sequence shown here is derived from an EMBL/GenBank/DDBJ whole genome shotgun (WGS) entry which is preliminary data.</text>
</comment>
<reference evidence="2" key="1">
    <citation type="submission" date="2020-04" db="EMBL/GenBank/DDBJ databases">
        <authorList>
            <person name="Zhang T."/>
        </authorList>
    </citation>
    <scope>NUCLEOTIDE SEQUENCE</scope>
    <source>
        <strain evidence="2">HKST-UBA02</strain>
    </source>
</reference>
<feature type="compositionally biased region" description="Basic and acidic residues" evidence="1">
    <location>
        <begin position="130"/>
        <end position="139"/>
    </location>
</feature>
<dbReference type="EMBL" id="JAGQHS010000038">
    <property type="protein sequence ID" value="MCA9756003.1"/>
    <property type="molecule type" value="Genomic_DNA"/>
</dbReference>